<organism evidence="1 2">
    <name type="scientific">Naganishia cerealis</name>
    <dbReference type="NCBI Taxonomy" id="610337"/>
    <lineage>
        <taxon>Eukaryota</taxon>
        <taxon>Fungi</taxon>
        <taxon>Dikarya</taxon>
        <taxon>Basidiomycota</taxon>
        <taxon>Agaricomycotina</taxon>
        <taxon>Tremellomycetes</taxon>
        <taxon>Filobasidiales</taxon>
        <taxon>Filobasidiaceae</taxon>
        <taxon>Naganishia</taxon>
    </lineage>
</organism>
<keyword evidence="2" id="KW-1185">Reference proteome</keyword>
<evidence type="ECO:0000313" key="1">
    <source>
        <dbReference type="EMBL" id="KAJ9102853.1"/>
    </source>
</evidence>
<comment type="caution">
    <text evidence="1">The sequence shown here is derived from an EMBL/GenBank/DDBJ whole genome shotgun (WGS) entry which is preliminary data.</text>
</comment>
<name>A0ACC2VUI2_9TREE</name>
<dbReference type="Proteomes" id="UP001241377">
    <property type="component" value="Unassembled WGS sequence"/>
</dbReference>
<accession>A0ACC2VUI2</accession>
<gene>
    <name evidence="1" type="ORF">QFC19_004581</name>
</gene>
<proteinExistence type="predicted"/>
<evidence type="ECO:0000313" key="2">
    <source>
        <dbReference type="Proteomes" id="UP001241377"/>
    </source>
</evidence>
<reference evidence="1" key="1">
    <citation type="submission" date="2023-04" db="EMBL/GenBank/DDBJ databases">
        <title>Draft Genome sequencing of Naganishia species isolated from polar environments using Oxford Nanopore Technology.</title>
        <authorList>
            <person name="Leo P."/>
            <person name="Venkateswaran K."/>
        </authorList>
    </citation>
    <scope>NUCLEOTIDE SEQUENCE</scope>
    <source>
        <strain evidence="1">MNA-CCFEE 5261</strain>
    </source>
</reference>
<sequence length="230" mass="25208">MSTGITQSQQIISLLQASHIVPEVLPSVPGDLEGQLSLAYPTHTIIPGEHVPRVVSKDIPVVRFKPFQESSARPGDGKFSIMMIDPDLTHMNDRLSGQVRHWLQPGIVFSADQDEPSAGGEGWWVGKVTEKAVTEYLDAHRYVFLLLRETASSAPQATDFPSTQRTHAASFPKENENLADRMGFNAAEYVEKKGLKVVGVTWMFVAPDLESLVDNAKIGVATVLDKVMGK</sequence>
<protein>
    <submittedName>
        <fullName evidence="1">Uncharacterized protein</fullName>
    </submittedName>
</protein>
<dbReference type="EMBL" id="JASBWR010000049">
    <property type="protein sequence ID" value="KAJ9102853.1"/>
    <property type="molecule type" value="Genomic_DNA"/>
</dbReference>